<dbReference type="InterPro" id="IPR011050">
    <property type="entry name" value="Pectin_lyase_fold/virulence"/>
</dbReference>
<dbReference type="Pfam" id="PF16640">
    <property type="entry name" value="Big_3_5"/>
    <property type="match status" value="1"/>
</dbReference>
<dbReference type="SUPFAM" id="SSF49373">
    <property type="entry name" value="Invasin/intimin cell-adhesion fragments"/>
    <property type="match status" value="1"/>
</dbReference>
<proteinExistence type="predicted"/>
<reference evidence="3 4" key="1">
    <citation type="submission" date="2015-04" db="EMBL/GenBank/DDBJ databases">
        <title>The complete genome sequence of the rumen methanogen Methanobrevibacter millerae SM9.</title>
        <authorList>
            <person name="Leahy S.C."/>
            <person name="Kelly W.J."/>
            <person name="Pacheco D.M."/>
            <person name="Li D."/>
            <person name="Altermann E."/>
            <person name="Attwood G.T."/>
        </authorList>
    </citation>
    <scope>NUCLEOTIDE SEQUENCE [LARGE SCALE GENOMIC DNA]</scope>
    <source>
        <strain evidence="3 4">SM9</strain>
    </source>
</reference>
<dbReference type="PANTHER" id="PTHR11319">
    <property type="entry name" value="G PROTEIN-COUPLED RECEPTOR-RELATED"/>
    <property type="match status" value="1"/>
</dbReference>
<feature type="domain" description="Bacterial Ig-like" evidence="2">
    <location>
        <begin position="736"/>
        <end position="810"/>
    </location>
</feature>
<dbReference type="Gene3D" id="2.160.20.10">
    <property type="entry name" value="Single-stranded right-handed beta-helix, Pectin lyase-like"/>
    <property type="match status" value="1"/>
</dbReference>
<dbReference type="InterPro" id="IPR012334">
    <property type="entry name" value="Pectin_lyas_fold"/>
</dbReference>
<dbReference type="Gene3D" id="2.60.40.1120">
    <property type="entry name" value="Carboxypeptidase-like, regulatory domain"/>
    <property type="match status" value="1"/>
</dbReference>
<dbReference type="Pfam" id="PF13229">
    <property type="entry name" value="Beta_helix"/>
    <property type="match status" value="1"/>
</dbReference>
<feature type="domain" description="Right handed beta helix" evidence="1">
    <location>
        <begin position="183"/>
        <end position="333"/>
    </location>
</feature>
<evidence type="ECO:0000313" key="3">
    <source>
        <dbReference type="EMBL" id="ALT68938.1"/>
    </source>
</evidence>
<dbReference type="PANTHER" id="PTHR11319:SF35">
    <property type="entry name" value="OUTER MEMBRANE PROTEIN PMPC-RELATED"/>
    <property type="match status" value="1"/>
</dbReference>
<dbReference type="PATRIC" id="fig|230361.4.peg.1192"/>
<dbReference type="EMBL" id="CP011266">
    <property type="protein sequence ID" value="ALT68938.1"/>
    <property type="molecule type" value="Genomic_DNA"/>
</dbReference>
<organism evidence="3 4">
    <name type="scientific">Methanobrevibacter millerae</name>
    <dbReference type="NCBI Taxonomy" id="230361"/>
    <lineage>
        <taxon>Archaea</taxon>
        <taxon>Methanobacteriati</taxon>
        <taxon>Methanobacteriota</taxon>
        <taxon>Methanomada group</taxon>
        <taxon>Methanobacteria</taxon>
        <taxon>Methanobacteriales</taxon>
        <taxon>Methanobacteriaceae</taxon>
        <taxon>Methanobrevibacter</taxon>
    </lineage>
</organism>
<accession>A0A0U3DSM8</accession>
<dbReference type="SUPFAM" id="SSF51126">
    <property type="entry name" value="Pectin lyase-like"/>
    <property type="match status" value="3"/>
</dbReference>
<dbReference type="InterPro" id="IPR008964">
    <property type="entry name" value="Invasin/intimin_cell_adhesion"/>
</dbReference>
<dbReference type="InterPro" id="IPR039448">
    <property type="entry name" value="Beta_helix"/>
</dbReference>
<dbReference type="InterPro" id="IPR013783">
    <property type="entry name" value="Ig-like_fold"/>
</dbReference>
<name>A0A0U3DSM8_9EURY</name>
<dbReference type="KEGG" id="mmil:sm9_1154"/>
<dbReference type="InterPro" id="IPR006626">
    <property type="entry name" value="PbH1"/>
</dbReference>
<evidence type="ECO:0000313" key="4">
    <source>
        <dbReference type="Proteomes" id="UP000067738"/>
    </source>
</evidence>
<gene>
    <name evidence="3" type="ORF">sm9_1154</name>
</gene>
<dbReference type="Proteomes" id="UP000067738">
    <property type="component" value="Chromosome"/>
</dbReference>
<dbReference type="OrthoDB" id="78475at2157"/>
<protein>
    <submittedName>
        <fullName evidence="3">Adhesin-like protein</fullName>
    </submittedName>
</protein>
<dbReference type="PROSITE" id="PS51257">
    <property type="entry name" value="PROKAR_LIPOPROTEIN"/>
    <property type="match status" value="1"/>
</dbReference>
<evidence type="ECO:0000259" key="1">
    <source>
        <dbReference type="Pfam" id="PF13229"/>
    </source>
</evidence>
<dbReference type="InterPro" id="IPR032109">
    <property type="entry name" value="Big_3_5"/>
</dbReference>
<dbReference type="Gene3D" id="2.60.40.10">
    <property type="entry name" value="Immunoglobulins"/>
    <property type="match status" value="2"/>
</dbReference>
<dbReference type="GeneID" id="26736114"/>
<keyword evidence="4" id="KW-1185">Reference proteome</keyword>
<dbReference type="RefSeq" id="WP_058739214.1">
    <property type="nucleotide sequence ID" value="NZ_CP011266.1"/>
</dbReference>
<evidence type="ECO:0000259" key="2">
    <source>
        <dbReference type="Pfam" id="PF16640"/>
    </source>
</evidence>
<sequence length="1400" mass="149854">MKKILMVCLLLFVISIGCVSASDVDSDVISLNATDDGAISAGAGTFSELQNKINSAGQGSTINLDKDYTYNDGFDTSGIQISKALTINGNDYTIDGKGLSRIFDIEASNVNLKGLTLINGYCEDDKGGAILWNGDSGSIVESTLEYNAALAGGAIYWNGTNGEVDHCTFNRNNATEEYGYGGAILIDGECLSITASDFYKNYALDEGDGGALSVDAEGVTVDSCNFERNYANNAGGAIYWSGDDGLLTACTFLHDYANLGGAIVHTGFDSIVSESSFEECYALEGGAISINYCNLRIPDCIFNDNYAEYRGGAIKMDSYGAASVINSIFTNNRVTKSTGSNHGGAIYSVSEEGIEVINSYFENNEVPYLGAAIYLDNDGADVIENCTFKNNTGNYGAINAENTNVTVKDSIFLDNYGKYGAADVIMNSDDSSIANCDFKNSYGDGNGGSINWAGNNGQLSDSTFTNCIAAGLSSAGAVYWSGNNGKISKSEFKNNKAFDSGAIRLYGDDVTVEDSKFINNTVSLNGGAIDIDGINDKIINCQFDKNSALNGGAIKVSGNKATVEKSTFTENNAANGGAINWGGDDGSLVSSNFAKNTATDIGGALYWFGNDGTIKYDVFENNKTKLHNDIAIEGNNVVVIPLSIKIDAPDVTKNYGGSESLQITLTENSKPIANANVLININKGNYTKTTDSSGKTSLAINLNSGTYNAVISYKEVSTTSKITVNKLSTSLKLTASQSADRTATLTASVTPSAAAGSVVFNINNKDYTATISNGKAAVTVKDLDYKTYDVKATYAGSTNYKSSQASAKVTLEEKKLIIDAPDITKYYGGSERFNVKVTDSAGNSLANKQVSININGQTYTKTTDSSGKTSMGINLNSGNYPVTVECDGVKVQSKVTVKSTVSGNDITKMYKNDTQYYATFVDTQGNLLKNTNVKFNINGVFYERTTNDQGSAKMNINLNPKKYVITATNPSSGERYTNVVTVNSLFTENYDLTKYYRNASAYSLRLLGADGKPVKAGQSVVFNINGVFYTRNSNDDGYVKMNINLQPGTYIITAEYNGLRASNTIKVLNVLTGKDVNMEYKDGTKYEAKLLDGQGKPYAGQSIKLNINGVFYDRVTDADGIARLNINLQPGTYIITASYNGLNAANKIVIRSSSMITHKSYGFTVEVPKDAKCEDAFVVNTGSCIVRYSNGQYVHISEHSDTYQSNVGFYMNYGGYLNTGSYGNWIILNKASASSTNEAYVLICNSNPVYTVSSNDLSIAKQIAGSLKRVPGCVPDNADSGKSGEIDEDMVEYDCGHFHVVLPESATIELIKDEGNAAVFEVTYDGNTYQITEDSTFSKNSYLNIITSNGGSIIDTYGGWTLATINSQAYFAYCENSGITFGVMGNQRDIVESIASSMTF</sequence>
<dbReference type="SMART" id="SM00710">
    <property type="entry name" value="PbH1"/>
    <property type="match status" value="11"/>
</dbReference>